<gene>
    <name evidence="4" type="ORF">B0T11DRAFT_276968</name>
</gene>
<dbReference type="EMBL" id="JAGPXD010000002">
    <property type="protein sequence ID" value="KAH7368392.1"/>
    <property type="molecule type" value="Genomic_DNA"/>
</dbReference>
<dbReference type="GO" id="GO:0001228">
    <property type="term" value="F:DNA-binding transcription activator activity, RNA polymerase II-specific"/>
    <property type="evidence" value="ECO:0007669"/>
    <property type="project" value="TreeGrafter"/>
</dbReference>
<dbReference type="CDD" id="cd00067">
    <property type="entry name" value="GAL4"/>
    <property type="match status" value="1"/>
</dbReference>
<evidence type="ECO:0000313" key="4">
    <source>
        <dbReference type="EMBL" id="KAH7368392.1"/>
    </source>
</evidence>
<dbReference type="InterPro" id="IPR036864">
    <property type="entry name" value="Zn2-C6_fun-type_DNA-bd_sf"/>
</dbReference>
<dbReference type="InterPro" id="IPR021858">
    <property type="entry name" value="Fun_TF"/>
</dbReference>
<evidence type="ECO:0000313" key="5">
    <source>
        <dbReference type="Proteomes" id="UP000813385"/>
    </source>
</evidence>
<keyword evidence="1" id="KW-0539">Nucleus</keyword>
<dbReference type="AlphaFoldDB" id="A0A8K0TS80"/>
<dbReference type="Pfam" id="PF11951">
    <property type="entry name" value="Fungal_trans_2"/>
    <property type="match status" value="1"/>
</dbReference>
<dbReference type="InterPro" id="IPR001138">
    <property type="entry name" value="Zn2Cys6_DnaBD"/>
</dbReference>
<feature type="compositionally biased region" description="Basic residues" evidence="2">
    <location>
        <begin position="35"/>
        <end position="51"/>
    </location>
</feature>
<comment type="caution">
    <text evidence="4">The sequence shown here is derived from an EMBL/GenBank/DDBJ whole genome shotgun (WGS) entry which is preliminary data.</text>
</comment>
<dbReference type="Proteomes" id="UP000813385">
    <property type="component" value="Unassembled WGS sequence"/>
</dbReference>
<accession>A0A8K0TS80</accession>
<evidence type="ECO:0000256" key="1">
    <source>
        <dbReference type="ARBA" id="ARBA00023242"/>
    </source>
</evidence>
<organism evidence="4 5">
    <name type="scientific">Plectosphaerella cucumerina</name>
    <dbReference type="NCBI Taxonomy" id="40658"/>
    <lineage>
        <taxon>Eukaryota</taxon>
        <taxon>Fungi</taxon>
        <taxon>Dikarya</taxon>
        <taxon>Ascomycota</taxon>
        <taxon>Pezizomycotina</taxon>
        <taxon>Sordariomycetes</taxon>
        <taxon>Hypocreomycetidae</taxon>
        <taxon>Glomerellales</taxon>
        <taxon>Plectosphaerellaceae</taxon>
        <taxon>Plectosphaerella</taxon>
    </lineage>
</organism>
<evidence type="ECO:0000259" key="3">
    <source>
        <dbReference type="PROSITE" id="PS50048"/>
    </source>
</evidence>
<evidence type="ECO:0000256" key="2">
    <source>
        <dbReference type="SAM" id="MobiDB-lite"/>
    </source>
</evidence>
<sequence>MSESNDATGGRAGKSESTSPRPSLEGDLGSTSGRPSRRKKHTKSRNGCKTCKQRKVKTNSHSYQCDERRPSCSHCNRLKIPCQYNSKVASERCKTEAEEDSWQLDSRMSARSSTSELDLLSLELLHSYIEHTSLTLPSSTALRDFWRITVPRLALQNVHVMKSLLALTALHKASCQTEKRPRYIAAALEYHHQASQEARTLLKTVTPENGTGLFLFSALTVIVVLNVPKQPVEVDSPLLEEMEFIQPLLWTIHGIRSIRDVLEDDLRGGHLAPLAEHCQLRWHLQFGSEGAEVSTGAIQESVDNMFNELQERLACTASGAEEELYYHALVGRLREAVFLAPWWEEMDLFVWLYRSLDEFSVVDDLPTQNTLVIWAHLAVIIKMSERQWWLQGWAEHIMASVYKKLDRKHRPWVYGAALEMGWIIPDY</sequence>
<dbReference type="PANTHER" id="PTHR47784:SF5">
    <property type="entry name" value="STEROL UPTAKE CONTROL PROTEIN 2"/>
    <property type="match status" value="1"/>
</dbReference>
<feature type="domain" description="Zn(2)-C6 fungal-type" evidence="3">
    <location>
        <begin position="47"/>
        <end position="84"/>
    </location>
</feature>
<dbReference type="OrthoDB" id="416217at2759"/>
<name>A0A8K0TS80_9PEZI</name>
<protein>
    <submittedName>
        <fullName evidence="4">C6 zinc finger protein</fullName>
    </submittedName>
</protein>
<dbReference type="PANTHER" id="PTHR47784">
    <property type="entry name" value="STEROL UPTAKE CONTROL PROTEIN 2"/>
    <property type="match status" value="1"/>
</dbReference>
<proteinExistence type="predicted"/>
<dbReference type="Gene3D" id="4.10.240.10">
    <property type="entry name" value="Zn(2)-C6 fungal-type DNA-binding domain"/>
    <property type="match status" value="1"/>
</dbReference>
<dbReference type="SUPFAM" id="SSF57701">
    <property type="entry name" value="Zn2/Cys6 DNA-binding domain"/>
    <property type="match status" value="1"/>
</dbReference>
<feature type="region of interest" description="Disordered" evidence="2">
    <location>
        <begin position="1"/>
        <end position="51"/>
    </location>
</feature>
<keyword evidence="5" id="KW-1185">Reference proteome</keyword>
<dbReference type="GO" id="GO:0008270">
    <property type="term" value="F:zinc ion binding"/>
    <property type="evidence" value="ECO:0007669"/>
    <property type="project" value="InterPro"/>
</dbReference>
<dbReference type="PROSITE" id="PS50048">
    <property type="entry name" value="ZN2_CY6_FUNGAL_2"/>
    <property type="match status" value="1"/>
</dbReference>
<dbReference type="InterPro" id="IPR053157">
    <property type="entry name" value="Sterol_Uptake_Regulator"/>
</dbReference>
<reference evidence="4" key="1">
    <citation type="journal article" date="2021" name="Nat. Commun.">
        <title>Genetic determinants of endophytism in the Arabidopsis root mycobiome.</title>
        <authorList>
            <person name="Mesny F."/>
            <person name="Miyauchi S."/>
            <person name="Thiergart T."/>
            <person name="Pickel B."/>
            <person name="Atanasova L."/>
            <person name="Karlsson M."/>
            <person name="Huettel B."/>
            <person name="Barry K.W."/>
            <person name="Haridas S."/>
            <person name="Chen C."/>
            <person name="Bauer D."/>
            <person name="Andreopoulos W."/>
            <person name="Pangilinan J."/>
            <person name="LaButti K."/>
            <person name="Riley R."/>
            <person name="Lipzen A."/>
            <person name="Clum A."/>
            <person name="Drula E."/>
            <person name="Henrissat B."/>
            <person name="Kohler A."/>
            <person name="Grigoriev I.V."/>
            <person name="Martin F.M."/>
            <person name="Hacquard S."/>
        </authorList>
    </citation>
    <scope>NUCLEOTIDE SEQUENCE</scope>
    <source>
        <strain evidence="4">MPI-CAGE-AT-0016</strain>
    </source>
</reference>